<protein>
    <submittedName>
        <fullName evidence="3">Uncharacterized protein</fullName>
    </submittedName>
</protein>
<evidence type="ECO:0000313" key="4">
    <source>
        <dbReference type="Proteomes" id="UP001565368"/>
    </source>
</evidence>
<keyword evidence="2" id="KW-0732">Signal</keyword>
<keyword evidence="4" id="KW-1185">Reference proteome</keyword>
<keyword evidence="1" id="KW-0812">Transmembrane</keyword>
<comment type="caution">
    <text evidence="3">The sequence shown here is derived from an EMBL/GenBank/DDBJ whole genome shotgun (WGS) entry which is preliminary data.</text>
</comment>
<dbReference type="RefSeq" id="XP_069210279.1">
    <property type="nucleotide sequence ID" value="XM_069352861.1"/>
</dbReference>
<keyword evidence="1" id="KW-1133">Transmembrane helix</keyword>
<organism evidence="3 4">
    <name type="scientific">Vanrija albida</name>
    <dbReference type="NCBI Taxonomy" id="181172"/>
    <lineage>
        <taxon>Eukaryota</taxon>
        <taxon>Fungi</taxon>
        <taxon>Dikarya</taxon>
        <taxon>Basidiomycota</taxon>
        <taxon>Agaricomycotina</taxon>
        <taxon>Tremellomycetes</taxon>
        <taxon>Trichosporonales</taxon>
        <taxon>Trichosporonaceae</taxon>
        <taxon>Vanrija</taxon>
    </lineage>
</organism>
<evidence type="ECO:0000313" key="3">
    <source>
        <dbReference type="EMBL" id="KAL1410335.1"/>
    </source>
</evidence>
<dbReference type="EMBL" id="JBBXJM010000003">
    <property type="protein sequence ID" value="KAL1410335.1"/>
    <property type="molecule type" value="Genomic_DNA"/>
</dbReference>
<gene>
    <name evidence="3" type="ORF">Q8F55_004343</name>
</gene>
<reference evidence="3 4" key="1">
    <citation type="submission" date="2023-08" db="EMBL/GenBank/DDBJ databases">
        <title>Annotated Genome Sequence of Vanrija albida AlHP1.</title>
        <authorList>
            <person name="Herzog R."/>
        </authorList>
    </citation>
    <scope>NUCLEOTIDE SEQUENCE [LARGE SCALE GENOMIC DNA]</scope>
    <source>
        <strain evidence="3 4">AlHP1</strain>
    </source>
</reference>
<dbReference type="Proteomes" id="UP001565368">
    <property type="component" value="Unassembled WGS sequence"/>
</dbReference>
<name>A0ABR3Q6G5_9TREE</name>
<proteinExistence type="predicted"/>
<sequence>MLLPQAAWRALLLLFLLSVLLFAAPTSAQDLAITSPNASSVWATSGLQLVTYTGIPPGTDLRANGTLSLLRTGSAYTNSSSYPLRSSDWDVYDGAVVIDTRAIGIGASPLASGALSPAQVAGFRPGGGYQVLLELGGHRALSAPFLVAASGSKWSLQAVLPKLGAKWDVAGPITVEVVISEPANITVAHALAISGTEHWFHPLPGQPQNYRSLLDATGSWNRTRTLTWNITADWLRVYTSANQHGGVTQQATHIALYNARRGLEGDKWDGDSEMNASVVNRTVGNATRLDQSVEFLVVNAAAPLGVSVVAVILAAAMAVVTTTAMPT</sequence>
<dbReference type="GeneID" id="95985386"/>
<evidence type="ECO:0000256" key="2">
    <source>
        <dbReference type="SAM" id="SignalP"/>
    </source>
</evidence>
<feature type="signal peptide" evidence="2">
    <location>
        <begin position="1"/>
        <end position="28"/>
    </location>
</feature>
<accession>A0ABR3Q6G5</accession>
<feature type="transmembrane region" description="Helical" evidence="1">
    <location>
        <begin position="295"/>
        <end position="320"/>
    </location>
</feature>
<feature type="chain" id="PRO_5047368598" evidence="2">
    <location>
        <begin position="29"/>
        <end position="327"/>
    </location>
</feature>
<keyword evidence="1" id="KW-0472">Membrane</keyword>
<evidence type="ECO:0000256" key="1">
    <source>
        <dbReference type="SAM" id="Phobius"/>
    </source>
</evidence>